<comment type="caution">
    <text evidence="1">The sequence shown here is derived from an EMBL/GenBank/DDBJ whole genome shotgun (WGS) entry which is preliminary data.</text>
</comment>
<keyword evidence="2" id="KW-1185">Reference proteome</keyword>
<organism evidence="1 2">
    <name type="scientific">Pontimicrobium aquaticum</name>
    <dbReference type="NCBI Taxonomy" id="2565367"/>
    <lineage>
        <taxon>Bacteria</taxon>
        <taxon>Pseudomonadati</taxon>
        <taxon>Bacteroidota</taxon>
        <taxon>Flavobacteriia</taxon>
        <taxon>Flavobacteriales</taxon>
        <taxon>Flavobacteriaceae</taxon>
        <taxon>Pontimicrobium</taxon>
    </lineage>
</organism>
<gene>
    <name evidence="1" type="ORF">E5167_12920</name>
</gene>
<dbReference type="OrthoDB" id="1436230at2"/>
<protein>
    <submittedName>
        <fullName evidence="1">Uncharacterized protein</fullName>
    </submittedName>
</protein>
<dbReference type="Proteomes" id="UP000307657">
    <property type="component" value="Unassembled WGS sequence"/>
</dbReference>
<dbReference type="RefSeq" id="WP_136844575.1">
    <property type="nucleotide sequence ID" value="NZ_SUPL01000007.1"/>
</dbReference>
<proteinExistence type="predicted"/>
<reference evidence="1 2" key="1">
    <citation type="submission" date="2019-04" db="EMBL/GenBank/DDBJ databases">
        <title>Lacinutrix sp. nov., isolated from marine water.</title>
        <authorList>
            <person name="Kim W."/>
        </authorList>
    </citation>
    <scope>NUCLEOTIDE SEQUENCE [LARGE SCALE GENOMIC DNA]</scope>
    <source>
        <strain evidence="1 2">CAU 1491</strain>
    </source>
</reference>
<evidence type="ECO:0000313" key="1">
    <source>
        <dbReference type="EMBL" id="TJY33397.1"/>
    </source>
</evidence>
<dbReference type="AlphaFoldDB" id="A0A4U0EP49"/>
<evidence type="ECO:0000313" key="2">
    <source>
        <dbReference type="Proteomes" id="UP000307657"/>
    </source>
</evidence>
<name>A0A4U0EP49_9FLAO</name>
<sequence>MKRIFIVLISLIGSVAFGQENNIEHISLIANTIKSDSTLLLLKFNSTNKVEIGINDEGALKVWKNKESISKIVEEIILSQGRLTKTIYLHKGVPIKIIEKEDSFGFENGKLNYKKFKEEFRATVYIFDWENDVSKIEKTGQRIFSEGSCSTFDYEPIVEKAKKLAIKD</sequence>
<dbReference type="EMBL" id="SUPL01000007">
    <property type="protein sequence ID" value="TJY33397.1"/>
    <property type="molecule type" value="Genomic_DNA"/>
</dbReference>
<accession>A0A4U0EP49</accession>